<dbReference type="eggNOG" id="KOG3158">
    <property type="taxonomic scope" value="Eukaryota"/>
</dbReference>
<proteinExistence type="inferred from homology"/>
<dbReference type="Gene3D" id="2.60.40.790">
    <property type="match status" value="1"/>
</dbReference>
<dbReference type="GO" id="GO:0051131">
    <property type="term" value="P:chaperone-mediated protein complex assembly"/>
    <property type="evidence" value="ECO:0007669"/>
    <property type="project" value="TreeGrafter"/>
</dbReference>
<keyword evidence="4" id="KW-1185">Reference proteome</keyword>
<dbReference type="OrthoDB" id="1564555at2759"/>
<accession>A7TJ55</accession>
<comment type="similarity">
    <text evidence="1">Belongs to the p23/wos2 family.</text>
</comment>
<dbReference type="RefSeq" id="XP_001645612.1">
    <property type="nucleotide sequence ID" value="XM_001645562.1"/>
</dbReference>
<dbReference type="HOGENOM" id="CLU_078883_0_1_1"/>
<gene>
    <name evidence="3" type="ORF">Kpol_1033p61</name>
</gene>
<dbReference type="CDD" id="cd06465">
    <property type="entry name" value="p23_hB-ind1_like"/>
    <property type="match status" value="1"/>
</dbReference>
<evidence type="ECO:0000313" key="3">
    <source>
        <dbReference type="EMBL" id="EDO17754.1"/>
    </source>
</evidence>
<evidence type="ECO:0000256" key="1">
    <source>
        <dbReference type="ARBA" id="ARBA00025733"/>
    </source>
</evidence>
<dbReference type="EMBL" id="DS480399">
    <property type="protein sequence ID" value="EDO17754.1"/>
    <property type="molecule type" value="Genomic_DNA"/>
</dbReference>
<name>A7TJ55_VANPO</name>
<sequence>MSSVVTPEVQWAQRSSESDPEKNYLLLTISIPDCAPNPEVKIEPTCISLKATSNSNKGVSYELKIDLFKEVLPEKTLHKIANGQHYFVKLFKKDLGLEYWPRLTKEKFKYGYIKTDFNKWVDEDEQDTADHDDTFGSDMMGGQGGMPDMGGMDMGGMDMGGMDMEALQQMLAQGGAANFGG</sequence>
<evidence type="ECO:0000259" key="2">
    <source>
        <dbReference type="PROSITE" id="PS51203"/>
    </source>
</evidence>
<dbReference type="AlphaFoldDB" id="A7TJ55"/>
<dbReference type="SUPFAM" id="SSF49764">
    <property type="entry name" value="HSP20-like chaperones"/>
    <property type="match status" value="1"/>
</dbReference>
<dbReference type="KEGG" id="vpo:Kpol_1033p61"/>
<dbReference type="InterPro" id="IPR008978">
    <property type="entry name" value="HSP20-like_chaperone"/>
</dbReference>
<dbReference type="PANTHER" id="PTHR22932">
    <property type="entry name" value="TELOMERASE-BINDING PROTEIN P23 HSP90 CO-CHAPERONE"/>
    <property type="match status" value="1"/>
</dbReference>
<dbReference type="GO" id="GO:0051087">
    <property type="term" value="F:protein-folding chaperone binding"/>
    <property type="evidence" value="ECO:0007669"/>
    <property type="project" value="EnsemblFungi"/>
</dbReference>
<dbReference type="GO" id="GO:0006457">
    <property type="term" value="P:protein folding"/>
    <property type="evidence" value="ECO:0007669"/>
    <property type="project" value="EnsemblFungi"/>
</dbReference>
<dbReference type="InterPro" id="IPR045250">
    <property type="entry name" value="p23-like"/>
</dbReference>
<evidence type="ECO:0000313" key="4">
    <source>
        <dbReference type="Proteomes" id="UP000000267"/>
    </source>
</evidence>
<protein>
    <recommendedName>
        <fullName evidence="2">CS domain-containing protein</fullName>
    </recommendedName>
</protein>
<dbReference type="PhylomeDB" id="A7TJ55"/>
<dbReference type="GO" id="GO:0051879">
    <property type="term" value="F:Hsp90 protein binding"/>
    <property type="evidence" value="ECO:0007669"/>
    <property type="project" value="InterPro"/>
</dbReference>
<dbReference type="PROSITE" id="PS51203">
    <property type="entry name" value="CS"/>
    <property type="match status" value="1"/>
</dbReference>
<dbReference type="GO" id="GO:0005829">
    <property type="term" value="C:cytosol"/>
    <property type="evidence" value="ECO:0007669"/>
    <property type="project" value="TreeGrafter"/>
</dbReference>
<dbReference type="FunCoup" id="A7TJ55">
    <property type="interactions" value="1217"/>
</dbReference>
<dbReference type="GO" id="GO:0005634">
    <property type="term" value="C:nucleus"/>
    <property type="evidence" value="ECO:0007669"/>
    <property type="project" value="EnsemblFungi"/>
</dbReference>
<organism evidence="4">
    <name type="scientific">Vanderwaltozyma polyspora (strain ATCC 22028 / DSM 70294 / BCRC 21397 / CBS 2163 / NBRC 10782 / NRRL Y-8283 / UCD 57-17)</name>
    <name type="common">Kluyveromyces polysporus</name>
    <dbReference type="NCBI Taxonomy" id="436907"/>
    <lineage>
        <taxon>Eukaryota</taxon>
        <taxon>Fungi</taxon>
        <taxon>Dikarya</taxon>
        <taxon>Ascomycota</taxon>
        <taxon>Saccharomycotina</taxon>
        <taxon>Saccharomycetes</taxon>
        <taxon>Saccharomycetales</taxon>
        <taxon>Saccharomycetaceae</taxon>
        <taxon>Vanderwaltozyma</taxon>
    </lineage>
</organism>
<dbReference type="GO" id="GO:0032212">
    <property type="term" value="P:positive regulation of telomere maintenance via telomerase"/>
    <property type="evidence" value="ECO:0007669"/>
    <property type="project" value="EnsemblFungi"/>
</dbReference>
<dbReference type="InterPro" id="IPR007052">
    <property type="entry name" value="CS_dom"/>
</dbReference>
<dbReference type="GeneID" id="5546001"/>
<dbReference type="OMA" id="IEHKVTD"/>
<dbReference type="InParanoid" id="A7TJ55"/>
<dbReference type="PANTHER" id="PTHR22932:SF1">
    <property type="entry name" value="CO-CHAPERONE PROTEIN DAF-41"/>
    <property type="match status" value="1"/>
</dbReference>
<reference evidence="3 4" key="1">
    <citation type="journal article" date="2007" name="Proc. Natl. Acad. Sci. U.S.A.">
        <title>Independent sorting-out of thousands of duplicated gene pairs in two yeast species descended from a whole-genome duplication.</title>
        <authorList>
            <person name="Scannell D.R."/>
            <person name="Frank A.C."/>
            <person name="Conant G.C."/>
            <person name="Byrne K.P."/>
            <person name="Woolfit M."/>
            <person name="Wolfe K.H."/>
        </authorList>
    </citation>
    <scope>NUCLEOTIDE SEQUENCE [LARGE SCALE GENOMIC DNA]</scope>
    <source>
        <strain evidence="4">ATCC 22028 / DSM 70294 / BCRC 21397 / CBS 2163 / NBRC 10782 / NRRL Y-8283 / UCD 57-17</strain>
    </source>
</reference>
<feature type="domain" description="CS" evidence="2">
    <location>
        <begin position="4"/>
        <end position="104"/>
    </location>
</feature>
<dbReference type="Proteomes" id="UP000000267">
    <property type="component" value="Unassembled WGS sequence"/>
</dbReference>
<dbReference type="STRING" id="436907.A7TJ55"/>